<evidence type="ECO:0000313" key="4">
    <source>
        <dbReference type="Proteomes" id="UP000309848"/>
    </source>
</evidence>
<accession>A0A4S1W7W6</accession>
<comment type="caution">
    <text evidence="3">The sequence shown here is derived from an EMBL/GenBank/DDBJ whole genome shotgun (WGS) entry which is preliminary data.</text>
</comment>
<sequence length="174" mass="19056">MADTFTAETLRFERELAAPVETVWQYLVDPELRARWFMGGPTDLREGGAIGMTMRHGNLADEADPMPERYAPYDGKAWSEKITRLEPARLIAFTWSGGEAGEVTIALEPLGDTRTRLTLTHAGLRGPDDARNFGGGWGSHLAVLERRLEGKHIASFWALHAQAEAAAARALGLG</sequence>
<dbReference type="OrthoDB" id="9800600at2"/>
<reference evidence="3 4" key="1">
    <citation type="submission" date="2019-04" db="EMBL/GenBank/DDBJ databases">
        <title>Sphingomonas psychrotolerans sp. nov., isolated from soil in the Tianshan Mountains, Xinjiang, China.</title>
        <authorList>
            <person name="Luo Y."/>
            <person name="Sheng H."/>
        </authorList>
    </citation>
    <scope>NUCLEOTIDE SEQUENCE [LARGE SCALE GENOMIC DNA]</scope>
    <source>
        <strain evidence="3 4">KIS18-15</strain>
    </source>
</reference>
<dbReference type="Gene3D" id="3.30.530.20">
    <property type="match status" value="1"/>
</dbReference>
<name>A0A4S1W7W6_9SPHN</name>
<protein>
    <submittedName>
        <fullName evidence="3">SRPBCC family protein</fullName>
    </submittedName>
</protein>
<evidence type="ECO:0000256" key="1">
    <source>
        <dbReference type="ARBA" id="ARBA00006817"/>
    </source>
</evidence>
<organism evidence="3 4">
    <name type="scientific">Sphingomonas naasensis</name>
    <dbReference type="NCBI Taxonomy" id="1344951"/>
    <lineage>
        <taxon>Bacteria</taxon>
        <taxon>Pseudomonadati</taxon>
        <taxon>Pseudomonadota</taxon>
        <taxon>Alphaproteobacteria</taxon>
        <taxon>Sphingomonadales</taxon>
        <taxon>Sphingomonadaceae</taxon>
        <taxon>Sphingomonas</taxon>
    </lineage>
</organism>
<dbReference type="SUPFAM" id="SSF55961">
    <property type="entry name" value="Bet v1-like"/>
    <property type="match status" value="1"/>
</dbReference>
<keyword evidence="4" id="KW-1185">Reference proteome</keyword>
<dbReference type="Proteomes" id="UP000309848">
    <property type="component" value="Unassembled WGS sequence"/>
</dbReference>
<proteinExistence type="inferred from homology"/>
<dbReference type="CDD" id="cd08899">
    <property type="entry name" value="SRPBCC_CalC_Aha1-like_6"/>
    <property type="match status" value="1"/>
</dbReference>
<dbReference type="EMBL" id="SRXU01000009">
    <property type="protein sequence ID" value="TGX38778.1"/>
    <property type="molecule type" value="Genomic_DNA"/>
</dbReference>
<feature type="domain" description="Activator of Hsp90 ATPase homologue 1/2-like C-terminal" evidence="2">
    <location>
        <begin position="17"/>
        <end position="149"/>
    </location>
</feature>
<dbReference type="RefSeq" id="WP_135987072.1">
    <property type="nucleotide sequence ID" value="NZ_JAASQM010000003.1"/>
</dbReference>
<dbReference type="Pfam" id="PF08327">
    <property type="entry name" value="AHSA1"/>
    <property type="match status" value="1"/>
</dbReference>
<dbReference type="AlphaFoldDB" id="A0A4S1W7W6"/>
<evidence type="ECO:0000259" key="2">
    <source>
        <dbReference type="Pfam" id="PF08327"/>
    </source>
</evidence>
<dbReference type="InterPro" id="IPR013538">
    <property type="entry name" value="ASHA1/2-like_C"/>
</dbReference>
<dbReference type="InterPro" id="IPR023393">
    <property type="entry name" value="START-like_dom_sf"/>
</dbReference>
<comment type="similarity">
    <text evidence="1">Belongs to the AHA1 family.</text>
</comment>
<evidence type="ECO:0000313" key="3">
    <source>
        <dbReference type="EMBL" id="TGX38778.1"/>
    </source>
</evidence>
<gene>
    <name evidence="3" type="ORF">E5A74_18295</name>
</gene>